<feature type="transmembrane region" description="Helical" evidence="1">
    <location>
        <begin position="38"/>
        <end position="62"/>
    </location>
</feature>
<dbReference type="Proteomes" id="UP000193922">
    <property type="component" value="Unassembled WGS sequence"/>
</dbReference>
<accession>A0A1Y1WKL1</accession>
<feature type="non-terminal residue" evidence="2">
    <location>
        <position position="1"/>
    </location>
</feature>
<protein>
    <submittedName>
        <fullName evidence="2">Uncharacterized protein</fullName>
    </submittedName>
</protein>
<organism evidence="2 3">
    <name type="scientific">Linderina pennispora</name>
    <dbReference type="NCBI Taxonomy" id="61395"/>
    <lineage>
        <taxon>Eukaryota</taxon>
        <taxon>Fungi</taxon>
        <taxon>Fungi incertae sedis</taxon>
        <taxon>Zoopagomycota</taxon>
        <taxon>Kickxellomycotina</taxon>
        <taxon>Kickxellomycetes</taxon>
        <taxon>Kickxellales</taxon>
        <taxon>Kickxellaceae</taxon>
        <taxon>Linderina</taxon>
    </lineage>
</organism>
<name>A0A1Y1WKL1_9FUNG</name>
<evidence type="ECO:0000313" key="2">
    <source>
        <dbReference type="EMBL" id="ORX73858.1"/>
    </source>
</evidence>
<dbReference type="GeneID" id="63808390"/>
<reference evidence="2 3" key="1">
    <citation type="submission" date="2016-07" db="EMBL/GenBank/DDBJ databases">
        <title>Pervasive Adenine N6-methylation of Active Genes in Fungi.</title>
        <authorList>
            <consortium name="DOE Joint Genome Institute"/>
            <person name="Mondo S.J."/>
            <person name="Dannebaum R.O."/>
            <person name="Kuo R.C."/>
            <person name="Labutti K."/>
            <person name="Haridas S."/>
            <person name="Kuo A."/>
            <person name="Salamov A."/>
            <person name="Ahrendt S.R."/>
            <person name="Lipzen A."/>
            <person name="Sullivan W."/>
            <person name="Andreopoulos W.B."/>
            <person name="Clum A."/>
            <person name="Lindquist E."/>
            <person name="Daum C."/>
            <person name="Ramamoorthy G.K."/>
            <person name="Gryganskyi A."/>
            <person name="Culley D."/>
            <person name="Magnuson J.K."/>
            <person name="James T.Y."/>
            <person name="O'Malley M.A."/>
            <person name="Stajich J.E."/>
            <person name="Spatafora J.W."/>
            <person name="Visel A."/>
            <person name="Grigoriev I.V."/>
        </authorList>
    </citation>
    <scope>NUCLEOTIDE SEQUENCE [LARGE SCALE GENOMIC DNA]</scope>
    <source>
        <strain evidence="2 3">ATCC 12442</strain>
    </source>
</reference>
<comment type="caution">
    <text evidence="2">The sequence shown here is derived from an EMBL/GenBank/DDBJ whole genome shotgun (WGS) entry which is preliminary data.</text>
</comment>
<dbReference type="RefSeq" id="XP_040747069.1">
    <property type="nucleotide sequence ID" value="XM_040891742.1"/>
</dbReference>
<sequence length="168" mass="19167">DRGDLLRRLPRRRRRRLLRLDFLSERRSVAVVQPGVDFHVFAFFALLAILVQIFEFTIPVLWGRARCAENVVLSAVVHVVVVQRSVAAAKACAQQHVQLLQLIPLLARHMRFGRPRCPALALVIGEREPLWPVTHLLTLIKKPSRKYARKYKIKPARDISSNAVRAGS</sequence>
<keyword evidence="1" id="KW-0812">Transmembrane</keyword>
<dbReference type="AlphaFoldDB" id="A0A1Y1WKL1"/>
<evidence type="ECO:0000313" key="3">
    <source>
        <dbReference type="Proteomes" id="UP000193922"/>
    </source>
</evidence>
<gene>
    <name evidence="2" type="ORF">DL89DRAFT_5067</name>
</gene>
<dbReference type="EMBL" id="MCFD01000001">
    <property type="protein sequence ID" value="ORX73858.1"/>
    <property type="molecule type" value="Genomic_DNA"/>
</dbReference>
<keyword evidence="1" id="KW-0472">Membrane</keyword>
<proteinExistence type="predicted"/>
<keyword evidence="1" id="KW-1133">Transmembrane helix</keyword>
<evidence type="ECO:0000256" key="1">
    <source>
        <dbReference type="SAM" id="Phobius"/>
    </source>
</evidence>
<keyword evidence="3" id="KW-1185">Reference proteome</keyword>